<dbReference type="Pfam" id="PF02698">
    <property type="entry name" value="DUF218"/>
    <property type="match status" value="1"/>
</dbReference>
<sequence>MQLVFVPIIFIIIGILILLKERRSFVGGMIFAFGGLFLTLTLLLLGLLKLGEISSNSSTLVIVIVYALFPLLFLGVCVFFVINTHTMQTKEGRSVTAKLSALVGINLLIAVPAFFYLLSVGASKIPMWLFSILIFALLSDLLFSFLFTCYLFYSWMYQMIPIKKKVDYIITLGSGIRSEEVPPLLKSRLDKAIEYYYKNPHAKIVVSGGQGVDEPVSEAFAMKKYLLSQQIPNNQILVEDRSTTTLKNMTFSKKIIFEDWKNTDYEPTILFSTNNYHVLRGALYARKAHLKAEGIGAPTALYFLPTALIREYIALLTQYKWFTSSMILFCLLFVIWSLLPIQSQNYEQLLYLIN</sequence>
<evidence type="ECO:0000259" key="2">
    <source>
        <dbReference type="Pfam" id="PF02698"/>
    </source>
</evidence>
<accession>A0A1E5H5D1</accession>
<dbReference type="AlphaFoldDB" id="A0A1E5H5D1"/>
<dbReference type="GO" id="GO:0043164">
    <property type="term" value="P:Gram-negative-bacterium-type cell wall biogenesis"/>
    <property type="evidence" value="ECO:0007669"/>
    <property type="project" value="TreeGrafter"/>
</dbReference>
<feature type="transmembrane region" description="Helical" evidence="1">
    <location>
        <begin position="95"/>
        <end position="116"/>
    </location>
</feature>
<dbReference type="EMBL" id="MIKC01000042">
    <property type="protein sequence ID" value="OEG20177.1"/>
    <property type="molecule type" value="Genomic_DNA"/>
</dbReference>
<keyword evidence="1" id="KW-0812">Transmembrane</keyword>
<dbReference type="OrthoDB" id="9782395at2"/>
<comment type="caution">
    <text evidence="3">The sequence shown here is derived from an EMBL/GenBank/DDBJ whole genome shotgun (WGS) entry which is preliminary data.</text>
</comment>
<feature type="transmembrane region" description="Helical" evidence="1">
    <location>
        <begin position="28"/>
        <end position="48"/>
    </location>
</feature>
<dbReference type="STRING" id="1131292.BCR24_09655"/>
<dbReference type="PANTHER" id="PTHR30336">
    <property type="entry name" value="INNER MEMBRANE PROTEIN, PROBABLE PERMEASE"/>
    <property type="match status" value="1"/>
</dbReference>
<reference evidence="4" key="1">
    <citation type="submission" date="2016-09" db="EMBL/GenBank/DDBJ databases">
        <authorList>
            <person name="Gulvik C.A."/>
        </authorList>
    </citation>
    <scope>NUCLEOTIDE SEQUENCE [LARGE SCALE GENOMIC DNA]</scope>
    <source>
        <strain evidence="4">LMG 26676</strain>
    </source>
</reference>
<dbReference type="Proteomes" id="UP000094469">
    <property type="component" value="Unassembled WGS sequence"/>
</dbReference>
<organism evidence="3 4">
    <name type="scientific">Enterococcus ureilyticus</name>
    <dbReference type="NCBI Taxonomy" id="1131292"/>
    <lineage>
        <taxon>Bacteria</taxon>
        <taxon>Bacillati</taxon>
        <taxon>Bacillota</taxon>
        <taxon>Bacilli</taxon>
        <taxon>Lactobacillales</taxon>
        <taxon>Enterococcaceae</taxon>
        <taxon>Enterococcus</taxon>
    </lineage>
</organism>
<dbReference type="GO" id="GO:0000270">
    <property type="term" value="P:peptidoglycan metabolic process"/>
    <property type="evidence" value="ECO:0007669"/>
    <property type="project" value="TreeGrafter"/>
</dbReference>
<name>A0A1E5H5D1_9ENTE</name>
<feature type="transmembrane region" description="Helical" evidence="1">
    <location>
        <begin position="319"/>
        <end position="339"/>
    </location>
</feature>
<dbReference type="PANTHER" id="PTHR30336:SF18">
    <property type="entry name" value="MEMBRANE PROTEIN"/>
    <property type="match status" value="1"/>
</dbReference>
<dbReference type="InterPro" id="IPR003848">
    <property type="entry name" value="DUF218"/>
</dbReference>
<feature type="domain" description="DUF218" evidence="2">
    <location>
        <begin position="167"/>
        <end position="314"/>
    </location>
</feature>
<evidence type="ECO:0000256" key="1">
    <source>
        <dbReference type="SAM" id="Phobius"/>
    </source>
</evidence>
<evidence type="ECO:0000313" key="3">
    <source>
        <dbReference type="EMBL" id="OEG20177.1"/>
    </source>
</evidence>
<keyword evidence="1" id="KW-1133">Transmembrane helix</keyword>
<feature type="transmembrane region" description="Helical" evidence="1">
    <location>
        <begin position="60"/>
        <end position="83"/>
    </location>
</feature>
<dbReference type="Gene3D" id="3.40.50.620">
    <property type="entry name" value="HUPs"/>
    <property type="match status" value="1"/>
</dbReference>
<evidence type="ECO:0000313" key="4">
    <source>
        <dbReference type="Proteomes" id="UP000094469"/>
    </source>
</evidence>
<dbReference type="InterPro" id="IPR014729">
    <property type="entry name" value="Rossmann-like_a/b/a_fold"/>
</dbReference>
<dbReference type="RefSeq" id="WP_069641495.1">
    <property type="nucleotide sequence ID" value="NZ_JAFBEZ010000008.1"/>
</dbReference>
<dbReference type="InterPro" id="IPR051599">
    <property type="entry name" value="Cell_Envelope_Assoc"/>
</dbReference>
<dbReference type="CDD" id="cd06259">
    <property type="entry name" value="YdcF-like"/>
    <property type="match status" value="1"/>
</dbReference>
<feature type="transmembrane region" description="Helical" evidence="1">
    <location>
        <begin position="6"/>
        <end position="21"/>
    </location>
</feature>
<keyword evidence="1" id="KW-0472">Membrane</keyword>
<protein>
    <recommendedName>
        <fullName evidence="2">DUF218 domain-containing protein</fullName>
    </recommendedName>
</protein>
<feature type="transmembrane region" description="Helical" evidence="1">
    <location>
        <begin position="128"/>
        <end position="153"/>
    </location>
</feature>
<dbReference type="GO" id="GO:0005886">
    <property type="term" value="C:plasma membrane"/>
    <property type="evidence" value="ECO:0007669"/>
    <property type="project" value="TreeGrafter"/>
</dbReference>
<proteinExistence type="predicted"/>
<keyword evidence="4" id="KW-1185">Reference proteome</keyword>
<gene>
    <name evidence="3" type="ORF">BCR24_09655</name>
</gene>